<organism evidence="5 6">
    <name type="scientific">Mycetocola zhadangensis</name>
    <dbReference type="NCBI Taxonomy" id="1164595"/>
    <lineage>
        <taxon>Bacteria</taxon>
        <taxon>Bacillati</taxon>
        <taxon>Actinomycetota</taxon>
        <taxon>Actinomycetes</taxon>
        <taxon>Micrococcales</taxon>
        <taxon>Microbacteriaceae</taxon>
        <taxon>Mycetocola</taxon>
    </lineage>
</organism>
<accession>A0A3L7IX74</accession>
<dbReference type="InterPro" id="IPR000524">
    <property type="entry name" value="Tscrpt_reg_HTH_GntR"/>
</dbReference>
<dbReference type="SMART" id="SM00345">
    <property type="entry name" value="HTH_GNTR"/>
    <property type="match status" value="1"/>
</dbReference>
<dbReference type="AlphaFoldDB" id="A0A3L7IX74"/>
<feature type="domain" description="HTH gntR-type" evidence="4">
    <location>
        <begin position="1"/>
        <end position="66"/>
    </location>
</feature>
<evidence type="ECO:0000259" key="4">
    <source>
        <dbReference type="PROSITE" id="PS50949"/>
    </source>
</evidence>
<dbReference type="PANTHER" id="PTHR43537:SF5">
    <property type="entry name" value="UXU OPERON TRANSCRIPTIONAL REGULATOR"/>
    <property type="match status" value="1"/>
</dbReference>
<dbReference type="InterPro" id="IPR011711">
    <property type="entry name" value="GntR_C"/>
</dbReference>
<dbReference type="PRINTS" id="PR00035">
    <property type="entry name" value="HTHGNTR"/>
</dbReference>
<dbReference type="InterPro" id="IPR036388">
    <property type="entry name" value="WH-like_DNA-bd_sf"/>
</dbReference>
<keyword evidence="6" id="KW-1185">Reference proteome</keyword>
<sequence>MHALQNDIMDLILRRNLDVGNAMPTESELCAELGVGRNTVREALKVLQALGVVEIRHGFGTFVAATSFASLGSSLAFRGRLSLRHGGQEALELVDVRQALESGLVGSAIDATTEADIVILDELVTAMETRAQQGLAFLEEDQEFHRHLYTPLRNELLSNLLEVFWNVYRQIHEEVGVEQHGLIESAQQHREILDAVVHRDKILAAERINLHFTGIRTHLTALGG</sequence>
<keyword evidence="2" id="KW-0238">DNA-binding</keyword>
<dbReference type="PANTHER" id="PTHR43537">
    <property type="entry name" value="TRANSCRIPTIONAL REGULATOR, GNTR FAMILY"/>
    <property type="match status" value="1"/>
</dbReference>
<evidence type="ECO:0000256" key="1">
    <source>
        <dbReference type="ARBA" id="ARBA00023015"/>
    </source>
</evidence>
<dbReference type="Pfam" id="PF00392">
    <property type="entry name" value="GntR"/>
    <property type="match status" value="1"/>
</dbReference>
<dbReference type="SUPFAM" id="SSF48008">
    <property type="entry name" value="GntR ligand-binding domain-like"/>
    <property type="match status" value="1"/>
</dbReference>
<reference evidence="5 6" key="1">
    <citation type="submission" date="2018-10" db="EMBL/GenBank/DDBJ databases">
        <authorList>
            <person name="Li J."/>
        </authorList>
    </citation>
    <scope>NUCLEOTIDE SEQUENCE [LARGE SCALE GENOMIC DNA]</scope>
    <source>
        <strain evidence="5 6">ZD1-4</strain>
    </source>
</reference>
<evidence type="ECO:0000313" key="6">
    <source>
        <dbReference type="Proteomes" id="UP000282460"/>
    </source>
</evidence>
<dbReference type="EMBL" id="RCWJ01000003">
    <property type="protein sequence ID" value="RLQ82753.1"/>
    <property type="molecule type" value="Genomic_DNA"/>
</dbReference>
<dbReference type="CDD" id="cd07377">
    <property type="entry name" value="WHTH_GntR"/>
    <property type="match status" value="1"/>
</dbReference>
<name>A0A3L7IX74_9MICO</name>
<gene>
    <name evidence="5" type="ORF">D9V28_12440</name>
</gene>
<evidence type="ECO:0000256" key="3">
    <source>
        <dbReference type="ARBA" id="ARBA00023163"/>
    </source>
</evidence>
<dbReference type="SUPFAM" id="SSF46785">
    <property type="entry name" value="Winged helix' DNA-binding domain"/>
    <property type="match status" value="1"/>
</dbReference>
<dbReference type="Pfam" id="PF07729">
    <property type="entry name" value="FCD"/>
    <property type="match status" value="1"/>
</dbReference>
<keyword evidence="3" id="KW-0804">Transcription</keyword>
<evidence type="ECO:0000313" key="5">
    <source>
        <dbReference type="EMBL" id="RLQ82753.1"/>
    </source>
</evidence>
<dbReference type="OrthoDB" id="3575876at2"/>
<dbReference type="InterPro" id="IPR036390">
    <property type="entry name" value="WH_DNA-bd_sf"/>
</dbReference>
<dbReference type="Proteomes" id="UP000282460">
    <property type="component" value="Unassembled WGS sequence"/>
</dbReference>
<dbReference type="InterPro" id="IPR008920">
    <property type="entry name" value="TF_FadR/GntR_C"/>
</dbReference>
<protein>
    <submittedName>
        <fullName evidence="5">FadR family transcriptional regulator</fullName>
    </submittedName>
</protein>
<keyword evidence="1" id="KW-0805">Transcription regulation</keyword>
<dbReference type="Gene3D" id="1.20.120.530">
    <property type="entry name" value="GntR ligand-binding domain-like"/>
    <property type="match status" value="1"/>
</dbReference>
<dbReference type="SMART" id="SM00895">
    <property type="entry name" value="FCD"/>
    <property type="match status" value="1"/>
</dbReference>
<dbReference type="GO" id="GO:0003700">
    <property type="term" value="F:DNA-binding transcription factor activity"/>
    <property type="evidence" value="ECO:0007669"/>
    <property type="project" value="InterPro"/>
</dbReference>
<dbReference type="GO" id="GO:0003677">
    <property type="term" value="F:DNA binding"/>
    <property type="evidence" value="ECO:0007669"/>
    <property type="project" value="UniProtKB-KW"/>
</dbReference>
<proteinExistence type="predicted"/>
<comment type="caution">
    <text evidence="5">The sequence shown here is derived from an EMBL/GenBank/DDBJ whole genome shotgun (WGS) entry which is preliminary data.</text>
</comment>
<dbReference type="Gene3D" id="1.10.10.10">
    <property type="entry name" value="Winged helix-like DNA-binding domain superfamily/Winged helix DNA-binding domain"/>
    <property type="match status" value="1"/>
</dbReference>
<dbReference type="PROSITE" id="PS50949">
    <property type="entry name" value="HTH_GNTR"/>
    <property type="match status" value="1"/>
</dbReference>
<evidence type="ECO:0000256" key="2">
    <source>
        <dbReference type="ARBA" id="ARBA00023125"/>
    </source>
</evidence>